<protein>
    <submittedName>
        <fullName evidence="1">Uncharacterized protein</fullName>
    </submittedName>
</protein>
<name>A0A075MLS7_9ARCH</name>
<organism evidence="1 2">
    <name type="scientific">Candidatus Nitrososphaera evergladensis SR1</name>
    <dbReference type="NCBI Taxonomy" id="1459636"/>
    <lineage>
        <taxon>Archaea</taxon>
        <taxon>Nitrososphaerota</taxon>
        <taxon>Nitrososphaeria</taxon>
        <taxon>Nitrososphaerales</taxon>
        <taxon>Nitrososphaeraceae</taxon>
        <taxon>Nitrososphaera</taxon>
    </lineage>
</organism>
<dbReference type="EMBL" id="CP007174">
    <property type="protein sequence ID" value="AIF82451.1"/>
    <property type="molecule type" value="Genomic_DNA"/>
</dbReference>
<dbReference type="HOGENOM" id="CLU_1375468_0_0_2"/>
<dbReference type="KEGG" id="nev:NTE_00369"/>
<evidence type="ECO:0000313" key="2">
    <source>
        <dbReference type="Proteomes" id="UP000028194"/>
    </source>
</evidence>
<proteinExistence type="predicted"/>
<accession>A0A075MLS7</accession>
<gene>
    <name evidence="1" type="ORF">NTE_00369</name>
</gene>
<sequence>MPQHFFVEKESSMVAPLPASCSSLSSSSSLSMSETERIDVRASKITISLSRMFETVIGYHLYIVYADNEGQEFIFEGLPFDPKTGKVPLFSPSTLFLNPSGLLTRGQCIASQWKRESSFYVPSALSVTVIAGAKASEKYRCLQEQTCAFNSANIPYYMTTGPNSNSYVRTMLERCRIPAIKPISAIPAPGWDLSIELH</sequence>
<keyword evidence="2" id="KW-1185">Reference proteome</keyword>
<reference evidence="1 2" key="1">
    <citation type="journal article" date="2014" name="PLoS ONE">
        <title>Genome Sequence of Candidatus Nitrososphaera evergladensis from Group I.1b Enriched from Everglades Soil Reveals Novel Genomic Features of the Ammonia-Oxidizing Archaea.</title>
        <authorList>
            <person name="Zhalnina K.V."/>
            <person name="Dias R."/>
            <person name="Leonard M.T."/>
            <person name="Dorr de Quadros P."/>
            <person name="Camargo F.A."/>
            <person name="Drew J.C."/>
            <person name="Farmerie W.G."/>
            <person name="Daroub S.H."/>
            <person name="Triplett E.W."/>
        </authorList>
    </citation>
    <scope>NUCLEOTIDE SEQUENCE [LARGE SCALE GENOMIC DNA]</scope>
    <source>
        <strain evidence="1 2">SR1</strain>
    </source>
</reference>
<evidence type="ECO:0000313" key="1">
    <source>
        <dbReference type="EMBL" id="AIF82451.1"/>
    </source>
</evidence>
<dbReference type="AlphaFoldDB" id="A0A075MLS7"/>
<dbReference type="Proteomes" id="UP000028194">
    <property type="component" value="Chromosome"/>
</dbReference>